<proteinExistence type="predicted"/>
<sequence length="77" mass="9084">MESSSEMKICPDIASNETQLNYTIIGSRDMDRMEQCFHIFESSPPTEKYDAQKKRISDIIVELERAYHFDAWHTIVR</sequence>
<accession>A0A0V0XUM8</accession>
<gene>
    <name evidence="1" type="ORF">T4E_7392</name>
</gene>
<evidence type="ECO:0000313" key="1">
    <source>
        <dbReference type="EMBL" id="KRX91661.1"/>
    </source>
</evidence>
<organism evidence="1 2">
    <name type="scientific">Trichinella pseudospiralis</name>
    <name type="common">Parasitic roundworm</name>
    <dbReference type="NCBI Taxonomy" id="6337"/>
    <lineage>
        <taxon>Eukaryota</taxon>
        <taxon>Metazoa</taxon>
        <taxon>Ecdysozoa</taxon>
        <taxon>Nematoda</taxon>
        <taxon>Enoplea</taxon>
        <taxon>Dorylaimia</taxon>
        <taxon>Trichinellida</taxon>
        <taxon>Trichinellidae</taxon>
        <taxon>Trichinella</taxon>
    </lineage>
</organism>
<dbReference type="Proteomes" id="UP000054815">
    <property type="component" value="Unassembled WGS sequence"/>
</dbReference>
<reference evidence="1 2" key="1">
    <citation type="submission" date="2015-01" db="EMBL/GenBank/DDBJ databases">
        <title>Evolution of Trichinella species and genotypes.</title>
        <authorList>
            <person name="Korhonen P.K."/>
            <person name="Edoardo P."/>
            <person name="Giuseppe L.R."/>
            <person name="Gasser R.B."/>
        </authorList>
    </citation>
    <scope>NUCLEOTIDE SEQUENCE [LARGE SCALE GENOMIC DNA]</scope>
    <source>
        <strain evidence="1">ISS141</strain>
    </source>
</reference>
<protein>
    <submittedName>
        <fullName evidence="1">Uncharacterized protein</fullName>
    </submittedName>
</protein>
<dbReference type="AlphaFoldDB" id="A0A0V0XUM8"/>
<comment type="caution">
    <text evidence="1">The sequence shown here is derived from an EMBL/GenBank/DDBJ whole genome shotgun (WGS) entry which is preliminary data.</text>
</comment>
<dbReference type="EMBL" id="JYDU01000131">
    <property type="protein sequence ID" value="KRX91661.1"/>
    <property type="molecule type" value="Genomic_DNA"/>
</dbReference>
<name>A0A0V0XUM8_TRIPS</name>
<evidence type="ECO:0000313" key="2">
    <source>
        <dbReference type="Proteomes" id="UP000054815"/>
    </source>
</evidence>